<dbReference type="AlphaFoldDB" id="A0A4C1YX91"/>
<evidence type="ECO:0000313" key="2">
    <source>
        <dbReference type="EMBL" id="GBP81091.1"/>
    </source>
</evidence>
<protein>
    <submittedName>
        <fullName evidence="2">Uncharacterized protein</fullName>
    </submittedName>
</protein>
<accession>A0A4C1YX91</accession>
<evidence type="ECO:0000313" key="3">
    <source>
        <dbReference type="Proteomes" id="UP000299102"/>
    </source>
</evidence>
<name>A0A4C1YX91_EUMVA</name>
<keyword evidence="3" id="KW-1185">Reference proteome</keyword>
<evidence type="ECO:0000256" key="1">
    <source>
        <dbReference type="SAM" id="MobiDB-lite"/>
    </source>
</evidence>
<dbReference type="Proteomes" id="UP000299102">
    <property type="component" value="Unassembled WGS sequence"/>
</dbReference>
<comment type="caution">
    <text evidence="2">The sequence shown here is derived from an EMBL/GenBank/DDBJ whole genome shotgun (WGS) entry which is preliminary data.</text>
</comment>
<gene>
    <name evidence="2" type="ORF">EVAR_63395_1</name>
</gene>
<feature type="region of interest" description="Disordered" evidence="1">
    <location>
        <begin position="1"/>
        <end position="20"/>
    </location>
</feature>
<dbReference type="EMBL" id="BGZK01001496">
    <property type="protein sequence ID" value="GBP81091.1"/>
    <property type="molecule type" value="Genomic_DNA"/>
</dbReference>
<organism evidence="2 3">
    <name type="scientific">Eumeta variegata</name>
    <name type="common">Bagworm moth</name>
    <name type="synonym">Eumeta japonica</name>
    <dbReference type="NCBI Taxonomy" id="151549"/>
    <lineage>
        <taxon>Eukaryota</taxon>
        <taxon>Metazoa</taxon>
        <taxon>Ecdysozoa</taxon>
        <taxon>Arthropoda</taxon>
        <taxon>Hexapoda</taxon>
        <taxon>Insecta</taxon>
        <taxon>Pterygota</taxon>
        <taxon>Neoptera</taxon>
        <taxon>Endopterygota</taxon>
        <taxon>Lepidoptera</taxon>
        <taxon>Glossata</taxon>
        <taxon>Ditrysia</taxon>
        <taxon>Tineoidea</taxon>
        <taxon>Psychidae</taxon>
        <taxon>Oiketicinae</taxon>
        <taxon>Eumeta</taxon>
    </lineage>
</organism>
<proteinExistence type="predicted"/>
<sequence>MSKGVTGSPLRAVQGRSRKPRRTIATTNINMFKRRKLRANVQRNRKCVLSIDTENGIRSRKKIGVMVDSVISQYRRCRNTFYAHASGAADGKR</sequence>
<reference evidence="2 3" key="1">
    <citation type="journal article" date="2019" name="Commun. Biol.">
        <title>The bagworm genome reveals a unique fibroin gene that provides high tensile strength.</title>
        <authorList>
            <person name="Kono N."/>
            <person name="Nakamura H."/>
            <person name="Ohtoshi R."/>
            <person name="Tomita M."/>
            <person name="Numata K."/>
            <person name="Arakawa K."/>
        </authorList>
    </citation>
    <scope>NUCLEOTIDE SEQUENCE [LARGE SCALE GENOMIC DNA]</scope>
</reference>